<dbReference type="EMBL" id="JBGMDY010000002">
    <property type="protein sequence ID" value="KAL2344472.1"/>
    <property type="molecule type" value="Genomic_DNA"/>
</dbReference>
<evidence type="ECO:0000256" key="1">
    <source>
        <dbReference type="ARBA" id="ARBA00004141"/>
    </source>
</evidence>
<feature type="transmembrane region" description="Helical" evidence="7">
    <location>
        <begin position="99"/>
        <end position="119"/>
    </location>
</feature>
<dbReference type="Gene3D" id="1.20.1250.20">
    <property type="entry name" value="MFS general substrate transporter like domains"/>
    <property type="match status" value="1"/>
</dbReference>
<feature type="transmembrane region" description="Helical" evidence="7">
    <location>
        <begin position="378"/>
        <end position="398"/>
    </location>
</feature>
<dbReference type="InterPro" id="IPR036259">
    <property type="entry name" value="MFS_trans_sf"/>
</dbReference>
<evidence type="ECO:0000256" key="3">
    <source>
        <dbReference type="ARBA" id="ARBA00022692"/>
    </source>
</evidence>
<dbReference type="Pfam" id="PF00854">
    <property type="entry name" value="PTR2"/>
    <property type="match status" value="1"/>
</dbReference>
<feature type="transmembrane region" description="Helical" evidence="7">
    <location>
        <begin position="419"/>
        <end position="441"/>
    </location>
</feature>
<feature type="transmembrane region" description="Helical" evidence="7">
    <location>
        <begin position="216"/>
        <end position="236"/>
    </location>
</feature>
<dbReference type="AlphaFoldDB" id="A0ABD1N8P3"/>
<comment type="subcellular location">
    <subcellularLocation>
        <location evidence="1">Membrane</location>
        <topology evidence="1">Multi-pass membrane protein</topology>
    </subcellularLocation>
</comment>
<keyword evidence="5 7" id="KW-0472">Membrane</keyword>
<proteinExistence type="inferred from homology"/>
<evidence type="ECO:0000313" key="8">
    <source>
        <dbReference type="EMBL" id="KAL2344472.1"/>
    </source>
</evidence>
<evidence type="ECO:0000256" key="6">
    <source>
        <dbReference type="SAM" id="MobiDB-lite"/>
    </source>
</evidence>
<dbReference type="CDD" id="cd17416">
    <property type="entry name" value="MFS_NPF1_2"/>
    <property type="match status" value="1"/>
</dbReference>
<evidence type="ECO:0000256" key="7">
    <source>
        <dbReference type="SAM" id="Phobius"/>
    </source>
</evidence>
<keyword evidence="4 7" id="KW-1133">Transmembrane helix</keyword>
<reference evidence="8 9" key="1">
    <citation type="submission" date="2024-08" db="EMBL/GenBank/DDBJ databases">
        <title>Insights into the chromosomal genome structure of Flemingia macrophylla.</title>
        <authorList>
            <person name="Ding Y."/>
            <person name="Zhao Y."/>
            <person name="Bi W."/>
            <person name="Wu M."/>
            <person name="Zhao G."/>
            <person name="Gong Y."/>
            <person name="Li W."/>
            <person name="Zhang P."/>
        </authorList>
    </citation>
    <scope>NUCLEOTIDE SEQUENCE [LARGE SCALE GENOMIC DNA]</scope>
    <source>
        <strain evidence="8">DYQJB</strain>
        <tissue evidence="8">Leaf</tissue>
    </source>
</reference>
<feature type="transmembrane region" description="Helical" evidence="7">
    <location>
        <begin position="343"/>
        <end position="366"/>
    </location>
</feature>
<comment type="similarity">
    <text evidence="2">Belongs to the major facilitator superfamily. Proton-dependent oligopeptide transporter (POT/PTR) (TC 2.A.17) family.</text>
</comment>
<feature type="transmembrane region" description="Helical" evidence="7">
    <location>
        <begin position="501"/>
        <end position="524"/>
    </location>
</feature>
<protein>
    <submittedName>
        <fullName evidence="8">Uncharacterized protein</fullName>
    </submittedName>
</protein>
<evidence type="ECO:0000313" key="9">
    <source>
        <dbReference type="Proteomes" id="UP001603857"/>
    </source>
</evidence>
<comment type="caution">
    <text evidence="8">The sequence shown here is derived from an EMBL/GenBank/DDBJ whole genome shotgun (WGS) entry which is preliminary data.</text>
</comment>
<evidence type="ECO:0000256" key="5">
    <source>
        <dbReference type="ARBA" id="ARBA00023136"/>
    </source>
</evidence>
<organism evidence="8 9">
    <name type="scientific">Flemingia macrophylla</name>
    <dbReference type="NCBI Taxonomy" id="520843"/>
    <lineage>
        <taxon>Eukaryota</taxon>
        <taxon>Viridiplantae</taxon>
        <taxon>Streptophyta</taxon>
        <taxon>Embryophyta</taxon>
        <taxon>Tracheophyta</taxon>
        <taxon>Spermatophyta</taxon>
        <taxon>Magnoliopsida</taxon>
        <taxon>eudicotyledons</taxon>
        <taxon>Gunneridae</taxon>
        <taxon>Pentapetalae</taxon>
        <taxon>rosids</taxon>
        <taxon>fabids</taxon>
        <taxon>Fabales</taxon>
        <taxon>Fabaceae</taxon>
        <taxon>Papilionoideae</taxon>
        <taxon>50 kb inversion clade</taxon>
        <taxon>NPAAA clade</taxon>
        <taxon>indigoferoid/millettioid clade</taxon>
        <taxon>Phaseoleae</taxon>
        <taxon>Flemingia</taxon>
    </lineage>
</organism>
<keyword evidence="9" id="KW-1185">Reference proteome</keyword>
<dbReference type="PANTHER" id="PTHR11654">
    <property type="entry name" value="OLIGOPEPTIDE TRANSPORTER-RELATED"/>
    <property type="match status" value="1"/>
</dbReference>
<accession>A0ABD1N8P3</accession>
<feature type="transmembrane region" description="Helical" evidence="7">
    <location>
        <begin position="71"/>
        <end position="93"/>
    </location>
</feature>
<dbReference type="Proteomes" id="UP001603857">
    <property type="component" value="Unassembled WGS sequence"/>
</dbReference>
<keyword evidence="3 7" id="KW-0812">Transmembrane</keyword>
<evidence type="ECO:0000256" key="4">
    <source>
        <dbReference type="ARBA" id="ARBA00022989"/>
    </source>
</evidence>
<feature type="transmembrane region" description="Helical" evidence="7">
    <location>
        <begin position="461"/>
        <end position="480"/>
    </location>
</feature>
<dbReference type="GO" id="GO:0016020">
    <property type="term" value="C:membrane"/>
    <property type="evidence" value="ECO:0007669"/>
    <property type="project" value="UniProtKB-SubCell"/>
</dbReference>
<dbReference type="SUPFAM" id="SSF103473">
    <property type="entry name" value="MFS general substrate transporter"/>
    <property type="match status" value="1"/>
</dbReference>
<feature type="region of interest" description="Disordered" evidence="6">
    <location>
        <begin position="1"/>
        <end position="24"/>
    </location>
</feature>
<feature type="transmembrane region" description="Helical" evidence="7">
    <location>
        <begin position="544"/>
        <end position="563"/>
    </location>
</feature>
<evidence type="ECO:0000256" key="2">
    <source>
        <dbReference type="ARBA" id="ARBA00005982"/>
    </source>
</evidence>
<sequence>MPSLQKKLLDEESVAESEPKTRSRKPGWKAMPYILGNDTIERLATFGMQANFVVYLMKVYNMDQVLSANILNTWLAVSNLTPLIGAFAADAYLGKFRTIVLSSFASLVGMVIIMLTAWVQQFHPTPCSIQQQQNGECIGQTNFQMGVLSFGLLWLAIGTGGIRPCSIPFAVDQFDLTTAEGRQGSSSFYTLYYTTQTLVMLVNQTLLVYIQDSVSWTLGFALPSVFMVISTILFFAGTKVYSYVNAEGSNFSSIAKVMVAAQRKRHLHLPPADQTQGALYDPPLEIQDSKVKLPLTDDYRWLNKAAIVVENELNDDGSCKDHWRLCTIQQVEEVKCLLKIMPIFFTSIVVNIPMVQQAVFAVSQALKMDRNLGPNFEIHAGSVNVIMLLSIGVFLPIYDEIIAPTLEKITKQERGLTTLQRIGLGHACGILSMVVSGAVEIKRRELAISKGAPDGVAPMSVLWLTPQFMLLACCHVFATVGHTEFFNNESPDGLKSIANSLLCLNFAAASNMVNFIVNIVHSYTGKQGQPDWLDSDINKGKLENFYFVVAALGVLNMCHFIFCSRSYHYKPTMTG</sequence>
<feature type="transmembrane region" description="Helical" evidence="7">
    <location>
        <begin position="191"/>
        <end position="210"/>
    </location>
</feature>
<dbReference type="InterPro" id="IPR000109">
    <property type="entry name" value="POT_fam"/>
</dbReference>
<name>A0ABD1N8P3_9FABA</name>
<gene>
    <name evidence="8" type="ORF">Fmac_005757</name>
</gene>